<keyword evidence="3" id="KW-1185">Reference proteome</keyword>
<name>E3JU50_PUCGT</name>
<dbReference type="OMA" id="AKDWFKQ"/>
<dbReference type="EMBL" id="DS178264">
    <property type="protein sequence ID" value="EFP75575.1"/>
    <property type="molecule type" value="Genomic_DNA"/>
</dbReference>
<dbReference type="HOGENOM" id="CLU_136933_1_0_1"/>
<dbReference type="Proteomes" id="UP000008783">
    <property type="component" value="Unassembled WGS sequence"/>
</dbReference>
<dbReference type="AlphaFoldDB" id="E3JU50"/>
<gene>
    <name evidence="2" type="ORF">PGTG_00906</name>
</gene>
<evidence type="ECO:0000313" key="3">
    <source>
        <dbReference type="Proteomes" id="UP000008783"/>
    </source>
</evidence>
<protein>
    <submittedName>
        <fullName evidence="2">Uncharacterized protein</fullName>
    </submittedName>
</protein>
<dbReference type="KEGG" id="pgr:PGTG_00906"/>
<dbReference type="RefSeq" id="XP_003319994.1">
    <property type="nucleotide sequence ID" value="XM_003319946.1"/>
</dbReference>
<evidence type="ECO:0000256" key="1">
    <source>
        <dbReference type="SAM" id="MobiDB-lite"/>
    </source>
</evidence>
<sequence length="122" mass="13418">MTTRSNTDPDELLPLTDPEAIIRSGNAEQRRLKHLKSNPTIPHPPPSETTPAIAMSDDTAPAHETSGSTRTADAADMQTAKDWFKPNVDKLQRIADKLWRIAARTDRSLFLLIKPAPPALAD</sequence>
<organism evidence="2 3">
    <name type="scientific">Puccinia graminis f. sp. tritici (strain CRL 75-36-700-3 / race SCCL)</name>
    <name type="common">Black stem rust fungus</name>
    <dbReference type="NCBI Taxonomy" id="418459"/>
    <lineage>
        <taxon>Eukaryota</taxon>
        <taxon>Fungi</taxon>
        <taxon>Dikarya</taxon>
        <taxon>Basidiomycota</taxon>
        <taxon>Pucciniomycotina</taxon>
        <taxon>Pucciniomycetes</taxon>
        <taxon>Pucciniales</taxon>
        <taxon>Pucciniaceae</taxon>
        <taxon>Puccinia</taxon>
    </lineage>
</organism>
<feature type="region of interest" description="Disordered" evidence="1">
    <location>
        <begin position="1"/>
        <end position="73"/>
    </location>
</feature>
<dbReference type="InParanoid" id="E3JU50"/>
<accession>E3JU50</accession>
<reference evidence="3" key="2">
    <citation type="journal article" date="2011" name="Proc. Natl. Acad. Sci. U.S.A.">
        <title>Obligate biotrophy features unraveled by the genomic analysis of rust fungi.</title>
        <authorList>
            <person name="Duplessis S."/>
            <person name="Cuomo C.A."/>
            <person name="Lin Y.-C."/>
            <person name="Aerts A."/>
            <person name="Tisserant E."/>
            <person name="Veneault-Fourrey C."/>
            <person name="Joly D.L."/>
            <person name="Hacquard S."/>
            <person name="Amselem J."/>
            <person name="Cantarel B.L."/>
            <person name="Chiu R."/>
            <person name="Coutinho P.M."/>
            <person name="Feau N."/>
            <person name="Field M."/>
            <person name="Frey P."/>
            <person name="Gelhaye E."/>
            <person name="Goldberg J."/>
            <person name="Grabherr M.G."/>
            <person name="Kodira C.D."/>
            <person name="Kohler A."/>
            <person name="Kuees U."/>
            <person name="Lindquist E.A."/>
            <person name="Lucas S.M."/>
            <person name="Mago R."/>
            <person name="Mauceli E."/>
            <person name="Morin E."/>
            <person name="Murat C."/>
            <person name="Pangilinan J.L."/>
            <person name="Park R."/>
            <person name="Pearson M."/>
            <person name="Quesneville H."/>
            <person name="Rouhier N."/>
            <person name="Sakthikumar S."/>
            <person name="Salamov A.A."/>
            <person name="Schmutz J."/>
            <person name="Selles B."/>
            <person name="Shapiro H."/>
            <person name="Tanguay P."/>
            <person name="Tuskan G.A."/>
            <person name="Henrissat B."/>
            <person name="Van de Peer Y."/>
            <person name="Rouze P."/>
            <person name="Ellis J.G."/>
            <person name="Dodds P.N."/>
            <person name="Schein J.E."/>
            <person name="Zhong S."/>
            <person name="Hamelin R.C."/>
            <person name="Grigoriev I.V."/>
            <person name="Szabo L.J."/>
            <person name="Martin F."/>
        </authorList>
    </citation>
    <scope>NUCLEOTIDE SEQUENCE [LARGE SCALE GENOMIC DNA]</scope>
    <source>
        <strain evidence="3">CRL 75-36-700-3 / race SCCL</strain>
    </source>
</reference>
<reference key="1">
    <citation type="submission" date="2007-01" db="EMBL/GenBank/DDBJ databases">
        <title>The Genome Sequence of Puccinia graminis f. sp. tritici Strain CRL 75-36-700-3.</title>
        <authorList>
            <consortium name="The Broad Institute Genome Sequencing Platform"/>
            <person name="Birren B."/>
            <person name="Lander E."/>
            <person name="Galagan J."/>
            <person name="Nusbaum C."/>
            <person name="Devon K."/>
            <person name="Cuomo C."/>
            <person name="Jaffe D."/>
            <person name="Butler J."/>
            <person name="Alvarez P."/>
            <person name="Gnerre S."/>
            <person name="Grabherr M."/>
            <person name="Mauceli E."/>
            <person name="Brockman W."/>
            <person name="Young S."/>
            <person name="LaButti K."/>
            <person name="Sykes S."/>
            <person name="DeCaprio D."/>
            <person name="Crawford M."/>
            <person name="Koehrsen M."/>
            <person name="Engels R."/>
            <person name="Montgomery P."/>
            <person name="Pearson M."/>
            <person name="Howarth C."/>
            <person name="Larson L."/>
            <person name="White J."/>
            <person name="Zeng Q."/>
            <person name="Kodira C."/>
            <person name="Yandava C."/>
            <person name="Alvarado L."/>
            <person name="O'Leary S."/>
            <person name="Szabo L."/>
            <person name="Dean R."/>
            <person name="Schein J."/>
        </authorList>
    </citation>
    <scope>NUCLEOTIDE SEQUENCE</scope>
    <source>
        <strain>CRL 75-36-700-3</strain>
    </source>
</reference>
<proteinExistence type="predicted"/>
<dbReference type="VEuPathDB" id="FungiDB:PGTG_00906"/>
<dbReference type="GeneID" id="10543291"/>
<evidence type="ECO:0000313" key="2">
    <source>
        <dbReference type="EMBL" id="EFP75575.1"/>
    </source>
</evidence>